<dbReference type="Proteomes" id="UP000436483">
    <property type="component" value="Unassembled WGS sequence"/>
</dbReference>
<reference evidence="1 2" key="2">
    <citation type="submission" date="2020-01" db="EMBL/GenBank/DDBJ databases">
        <title>Microvirga sp. nov., an arsenate reduction bacterium isolated from Tibet hotspring sediments.</title>
        <authorList>
            <person name="Xian W.-D."/>
            <person name="Li W.-J."/>
        </authorList>
    </citation>
    <scope>NUCLEOTIDE SEQUENCE [LARGE SCALE GENOMIC DNA]</scope>
    <source>
        <strain evidence="1 2">KCTC 23863</strain>
    </source>
</reference>
<keyword evidence="2" id="KW-1185">Reference proteome</keyword>
<accession>A0A7X3MNT2</accession>
<evidence type="ECO:0000313" key="1">
    <source>
        <dbReference type="EMBL" id="MXQ10464.1"/>
    </source>
</evidence>
<sequence length="156" mass="17089">MAKAFDPCKAIELALRIPRADRKTILRIALFAAERAAEIANEPSFTQAVSDVQKKINLPDDGSIIQMGPLVSATDSRPARDAKNCRDVLIRMANKKDAVDPYIVSHFASLTMAQARYVFQAIARAQGMDGQEAFVAEKKRQVDDVIAVSPLSAMRS</sequence>
<proteinExistence type="predicted"/>
<protein>
    <submittedName>
        <fullName evidence="1">Uncharacterized protein</fullName>
    </submittedName>
</protein>
<evidence type="ECO:0000313" key="2">
    <source>
        <dbReference type="Proteomes" id="UP000436483"/>
    </source>
</evidence>
<comment type="caution">
    <text evidence="1">The sequence shown here is derived from an EMBL/GenBank/DDBJ whole genome shotgun (WGS) entry which is preliminary data.</text>
</comment>
<gene>
    <name evidence="1" type="ORF">GR328_03115</name>
</gene>
<name>A0A7X3MNT2_9HYPH</name>
<reference evidence="1 2" key="1">
    <citation type="submission" date="2019-12" db="EMBL/GenBank/DDBJ databases">
        <authorList>
            <person name="Yuan C.-G."/>
        </authorList>
    </citation>
    <scope>NUCLEOTIDE SEQUENCE [LARGE SCALE GENOMIC DNA]</scope>
    <source>
        <strain evidence="1 2">KCTC 23863</strain>
    </source>
</reference>
<organism evidence="1 2">
    <name type="scientific">Microvirga makkahensis</name>
    <dbReference type="NCBI Taxonomy" id="1128670"/>
    <lineage>
        <taxon>Bacteria</taxon>
        <taxon>Pseudomonadati</taxon>
        <taxon>Pseudomonadota</taxon>
        <taxon>Alphaproteobacteria</taxon>
        <taxon>Hyphomicrobiales</taxon>
        <taxon>Methylobacteriaceae</taxon>
        <taxon>Microvirga</taxon>
    </lineage>
</organism>
<dbReference type="RefSeq" id="WP_160883078.1">
    <property type="nucleotide sequence ID" value="NZ_WURB01000002.1"/>
</dbReference>
<dbReference type="AlphaFoldDB" id="A0A7X3MNT2"/>
<dbReference type="EMBL" id="WURB01000002">
    <property type="protein sequence ID" value="MXQ10464.1"/>
    <property type="molecule type" value="Genomic_DNA"/>
</dbReference>